<feature type="transmembrane region" description="Helical" evidence="1">
    <location>
        <begin position="49"/>
        <end position="74"/>
    </location>
</feature>
<dbReference type="AlphaFoldDB" id="A0A2H0N1U4"/>
<organism evidence="2 3">
    <name type="scientific">Candidatus Magasanikbacteria bacterium CG11_big_fil_rev_8_21_14_0_20_43_7</name>
    <dbReference type="NCBI Taxonomy" id="1974654"/>
    <lineage>
        <taxon>Bacteria</taxon>
        <taxon>Candidatus Magasanikiibacteriota</taxon>
    </lineage>
</organism>
<proteinExistence type="predicted"/>
<dbReference type="Pfam" id="PF18895">
    <property type="entry name" value="T4SS_pilin"/>
    <property type="match status" value="1"/>
</dbReference>
<dbReference type="InterPro" id="IPR043993">
    <property type="entry name" value="T4SS_pilin"/>
</dbReference>
<dbReference type="Proteomes" id="UP000229782">
    <property type="component" value="Unassembled WGS sequence"/>
</dbReference>
<name>A0A2H0N1U4_9BACT</name>
<dbReference type="EMBL" id="PCWM01000078">
    <property type="protein sequence ID" value="PIR02873.1"/>
    <property type="molecule type" value="Genomic_DNA"/>
</dbReference>
<keyword evidence="1" id="KW-0472">Membrane</keyword>
<keyword evidence="1" id="KW-0812">Transmembrane</keyword>
<comment type="caution">
    <text evidence="2">The sequence shown here is derived from an EMBL/GenBank/DDBJ whole genome shotgun (WGS) entry which is preliminary data.</text>
</comment>
<evidence type="ECO:0000313" key="3">
    <source>
        <dbReference type="Proteomes" id="UP000229782"/>
    </source>
</evidence>
<sequence>MKRLFFSFIITVVVGLSLVPYVSIAADDGSYGLNATAQGVQGLKQDSLTVLIGNVIGTGLSLVSVVFFILMIFFGFKWMLDRGKGEDAKQALDGIIAAIIGIVIVLAAYAITTFIFNSLGSGGAPPAPAPPPLSTPHCFNPANATCTAISNGQDCPNDSVPYGSKEGCEGVIPPATIEEKKNVCATGNLSTNDVTCTKPNDSNVCDGGTSTILFANEEQCDAVVHLACANPDLYIECLGSSDLTKDNAVLKCQSDFCNQS</sequence>
<keyword evidence="1" id="KW-1133">Transmembrane helix</keyword>
<accession>A0A2H0N1U4</accession>
<evidence type="ECO:0000313" key="2">
    <source>
        <dbReference type="EMBL" id="PIR02873.1"/>
    </source>
</evidence>
<protein>
    <submittedName>
        <fullName evidence="2">Uncharacterized protein</fullName>
    </submittedName>
</protein>
<feature type="transmembrane region" description="Helical" evidence="1">
    <location>
        <begin position="95"/>
        <end position="116"/>
    </location>
</feature>
<gene>
    <name evidence="2" type="ORF">COV60_03270</name>
</gene>
<evidence type="ECO:0000256" key="1">
    <source>
        <dbReference type="SAM" id="Phobius"/>
    </source>
</evidence>
<reference evidence="2 3" key="1">
    <citation type="submission" date="2017-09" db="EMBL/GenBank/DDBJ databases">
        <title>Depth-based differentiation of microbial function through sediment-hosted aquifers and enrichment of novel symbionts in the deep terrestrial subsurface.</title>
        <authorList>
            <person name="Probst A.J."/>
            <person name="Ladd B."/>
            <person name="Jarett J.K."/>
            <person name="Geller-Mcgrath D.E."/>
            <person name="Sieber C.M."/>
            <person name="Emerson J.B."/>
            <person name="Anantharaman K."/>
            <person name="Thomas B.C."/>
            <person name="Malmstrom R."/>
            <person name="Stieglmeier M."/>
            <person name="Klingl A."/>
            <person name="Woyke T."/>
            <person name="Ryan C.M."/>
            <person name="Banfield J.F."/>
        </authorList>
    </citation>
    <scope>NUCLEOTIDE SEQUENCE [LARGE SCALE GENOMIC DNA]</scope>
    <source>
        <strain evidence="2">CG11_big_fil_rev_8_21_14_0_20_43_7</strain>
    </source>
</reference>